<dbReference type="Pfam" id="PF07705">
    <property type="entry name" value="CARDB"/>
    <property type="match status" value="1"/>
</dbReference>
<dbReference type="Gene3D" id="2.60.40.10">
    <property type="entry name" value="Immunoglobulins"/>
    <property type="match status" value="2"/>
</dbReference>
<dbReference type="InterPro" id="IPR013783">
    <property type="entry name" value="Ig-like_fold"/>
</dbReference>
<proteinExistence type="predicted"/>
<reference evidence="3 4" key="1">
    <citation type="journal article" date="2021" name="Sci. Rep.">
        <title>The distribution of antibiotic resistance genes in chicken gut microbiota commensals.</title>
        <authorList>
            <person name="Juricova H."/>
            <person name="Matiasovicova J."/>
            <person name="Kubasova T."/>
            <person name="Cejkova D."/>
            <person name="Rychlik I."/>
        </authorList>
    </citation>
    <scope>NUCLEOTIDE SEQUENCE [LARGE SCALE GENOMIC DNA]</scope>
    <source>
        <strain evidence="3 4">An819</strain>
    </source>
</reference>
<dbReference type="RefSeq" id="WP_205107100.1">
    <property type="nucleotide sequence ID" value="NZ_JACJJL010000001.1"/>
</dbReference>
<comment type="caution">
    <text evidence="3">The sequence shown here is derived from an EMBL/GenBank/DDBJ whole genome shotgun (WGS) entry which is preliminary data.</text>
</comment>
<name>A0A938WLH6_9BACT</name>
<feature type="domain" description="CARDB" evidence="2">
    <location>
        <begin position="203"/>
        <end position="297"/>
    </location>
</feature>
<evidence type="ECO:0000313" key="3">
    <source>
        <dbReference type="EMBL" id="MBM6660393.1"/>
    </source>
</evidence>
<dbReference type="InterPro" id="IPR011635">
    <property type="entry name" value="CARDB"/>
</dbReference>
<dbReference type="Pfam" id="PF07675">
    <property type="entry name" value="Cleaved_Adhesin"/>
    <property type="match status" value="1"/>
</dbReference>
<dbReference type="AlphaFoldDB" id="A0A938WLH6"/>
<accession>A0A938WLH6</accession>
<keyword evidence="4" id="KW-1185">Reference proteome</keyword>
<protein>
    <submittedName>
        <fullName evidence="3">Choice-of-anchor J domain-containing protein</fullName>
    </submittedName>
</protein>
<dbReference type="InterPro" id="IPR011628">
    <property type="entry name" value="Cleaved_adhesin"/>
</dbReference>
<feature type="domain" description="Cleaved adhesin" evidence="1">
    <location>
        <begin position="628"/>
        <end position="694"/>
    </location>
</feature>
<organism evidence="3 4">
    <name type="scientific">Marseilla massiliensis</name>
    <dbReference type="NCBI Taxonomy" id="1841864"/>
    <lineage>
        <taxon>Bacteria</taxon>
        <taxon>Pseudomonadati</taxon>
        <taxon>Bacteroidota</taxon>
        <taxon>Bacteroidia</taxon>
        <taxon>Bacteroidales</taxon>
        <taxon>Prevotellaceae</taxon>
        <taxon>Marseilla</taxon>
    </lineage>
</organism>
<evidence type="ECO:0000259" key="2">
    <source>
        <dbReference type="Pfam" id="PF07705"/>
    </source>
</evidence>
<gene>
    <name evidence="3" type="ORF">H6B30_01245</name>
</gene>
<dbReference type="Gene3D" id="2.60.120.200">
    <property type="match status" value="3"/>
</dbReference>
<dbReference type="Proteomes" id="UP000764045">
    <property type="component" value="Unassembled WGS sequence"/>
</dbReference>
<dbReference type="NCBIfam" id="NF038128">
    <property type="entry name" value="choice_anch_J"/>
    <property type="match status" value="2"/>
</dbReference>
<evidence type="ECO:0000259" key="1">
    <source>
        <dbReference type="Pfam" id="PF07675"/>
    </source>
</evidence>
<evidence type="ECO:0000313" key="4">
    <source>
        <dbReference type="Proteomes" id="UP000764045"/>
    </source>
</evidence>
<dbReference type="EMBL" id="JACJJL010000001">
    <property type="protein sequence ID" value="MBM6660393.1"/>
    <property type="molecule type" value="Genomic_DNA"/>
</dbReference>
<sequence length="823" mass="88278">MDSLSDVMGSGPSAFLGIVVSQQNPLRFSMKKTFTLALLLIMSAVPSLADALFSTSFATADDFSRWTLVNANNDDGKWTFDEEGTPSKVYYSYDYFNSGDDWLISPEITPDAGGTLIVRYSFYGSSYGESMEVYSGTGTTPESMTRLEAAYPSIPASMQTGYFLVDATPGQAFRVGFRATSTAYLFRLYLCSVEVETVENPVDLAIGEVKSPVTGSSLGDETVTVSVENRGRADASGFSLSFAVDGQTVATEAVGATLKAGESMDYTFSAKADLSVPRHDYDIKVWSTLDSDIDHGNDTCLARVRHRAPATVPYYMGFEPDEYTDEIRIFNLNSDGGTWGIEVGGGWISMARTGDGWLGYNYDRDNAGDDWAILEPISIDEPGYYALHYWYSGDDSYTESFAVYYGNDSTPQAMAHKLADFPEVKQSAYQEAVNILHITEPQDICIGFHCYSPKNQNWITIDDVSLVKVEDTAADLSVDGISNPVGVVRAEADGRVEFSVSNNGITDMVGRIAASVDGVAVKDTTVSLAANQQKTITMAGVTETLAAGNHRLEVSVAADGDADATNNAATLDFVVLGKPVMLWDFESGSLPSDLRMRVEDGGTVSPDAGSEFTPEGWGLFNIAENEYHGEYVLALTSWLEGTDRADRWLVLPTVHVAGDGAYLAWSASSYNEAYPESYEVMASTAGESVADYVSAYSVEGESAYMTERYLNLSGYAGQDLSLAFRLVTANGDALTMDNIGLYGGITASGIGSVDYGLRGIVVGDGSLRAADGTLSVTLADMGGRTVRTAWGCTMSLAGLQPGVYVATVKAADGSVATYKFAVK</sequence>